<dbReference type="GO" id="GO:0004040">
    <property type="term" value="F:amidase activity"/>
    <property type="evidence" value="ECO:0007669"/>
    <property type="project" value="UniProtKB-EC"/>
</dbReference>
<dbReference type="PANTHER" id="PTHR46072">
    <property type="entry name" value="AMIDASE-RELATED-RELATED"/>
    <property type="match status" value="1"/>
</dbReference>
<dbReference type="InterPro" id="IPR023631">
    <property type="entry name" value="Amidase_dom"/>
</dbReference>
<dbReference type="Gene3D" id="3.90.1300.10">
    <property type="entry name" value="Amidase signature (AS) domain"/>
    <property type="match status" value="2"/>
</dbReference>
<dbReference type="SUPFAM" id="SSF75304">
    <property type="entry name" value="Amidase signature (AS) enzymes"/>
    <property type="match status" value="2"/>
</dbReference>
<reference evidence="6 7" key="1">
    <citation type="journal article" date="2018" name="Evol. Lett.">
        <title>Horizontal gene cluster transfer increased hallucinogenic mushroom diversity.</title>
        <authorList>
            <person name="Reynolds H.T."/>
            <person name="Vijayakumar V."/>
            <person name="Gluck-Thaler E."/>
            <person name="Korotkin H.B."/>
            <person name="Matheny P.B."/>
            <person name="Slot J.C."/>
        </authorList>
    </citation>
    <scope>NUCLEOTIDE SEQUENCE [LARGE SCALE GENOMIC DNA]</scope>
    <source>
        <strain evidence="6 7">2629</strain>
    </source>
</reference>
<dbReference type="STRING" id="181874.A0A409YLH8"/>
<dbReference type="Pfam" id="PF01425">
    <property type="entry name" value="Amidase"/>
    <property type="match status" value="2"/>
</dbReference>
<organism evidence="6 7">
    <name type="scientific">Panaeolus cyanescens</name>
    <dbReference type="NCBI Taxonomy" id="181874"/>
    <lineage>
        <taxon>Eukaryota</taxon>
        <taxon>Fungi</taxon>
        <taxon>Dikarya</taxon>
        <taxon>Basidiomycota</taxon>
        <taxon>Agaricomycotina</taxon>
        <taxon>Agaricomycetes</taxon>
        <taxon>Agaricomycetidae</taxon>
        <taxon>Agaricales</taxon>
        <taxon>Agaricineae</taxon>
        <taxon>Galeropsidaceae</taxon>
        <taxon>Panaeolus</taxon>
    </lineage>
</organism>
<evidence type="ECO:0000313" key="6">
    <source>
        <dbReference type="EMBL" id="PPR03890.1"/>
    </source>
</evidence>
<evidence type="ECO:0000313" key="7">
    <source>
        <dbReference type="Proteomes" id="UP000284842"/>
    </source>
</evidence>
<comment type="catalytic activity">
    <reaction evidence="1">
        <text>a monocarboxylic acid amide + H2O = a monocarboxylate + NH4(+)</text>
        <dbReference type="Rhea" id="RHEA:12020"/>
        <dbReference type="ChEBI" id="CHEBI:15377"/>
        <dbReference type="ChEBI" id="CHEBI:28938"/>
        <dbReference type="ChEBI" id="CHEBI:35757"/>
        <dbReference type="ChEBI" id="CHEBI:83628"/>
        <dbReference type="EC" id="3.5.1.4"/>
    </reaction>
</comment>
<dbReference type="EC" id="3.5.1.4" evidence="3"/>
<keyword evidence="7" id="KW-1185">Reference proteome</keyword>
<proteinExistence type="inferred from homology"/>
<feature type="domain" description="Amidase" evidence="5">
    <location>
        <begin position="628"/>
        <end position="1103"/>
    </location>
</feature>
<evidence type="ECO:0000256" key="1">
    <source>
        <dbReference type="ARBA" id="ARBA00001311"/>
    </source>
</evidence>
<protein>
    <recommendedName>
        <fullName evidence="3">amidase</fullName>
        <ecNumber evidence="3">3.5.1.4</ecNumber>
    </recommendedName>
</protein>
<evidence type="ECO:0000256" key="3">
    <source>
        <dbReference type="ARBA" id="ARBA00012922"/>
    </source>
</evidence>
<dbReference type="EMBL" id="NHTK01001010">
    <property type="protein sequence ID" value="PPR03890.1"/>
    <property type="molecule type" value="Genomic_DNA"/>
</dbReference>
<accession>A0A409YLH8</accession>
<feature type="domain" description="Amidase" evidence="5">
    <location>
        <begin position="58"/>
        <end position="532"/>
    </location>
</feature>
<dbReference type="FunFam" id="3.90.1300.10:FF:000003">
    <property type="entry name" value="Amidase signature enzyme"/>
    <property type="match status" value="2"/>
</dbReference>
<sequence length="1125" mass="124900">MLFAWISHRRACYAKQEERRHNLTPLPPLTDEERTTLNLPIAKLVQQIKDGESHPTDTLNAYFKQAFKAHEKTNCLTEILTKQAYEWAQSVNTEGPLAGVPISLKDTIAIAGVDACLGYSSWVGHPVESDSPLVRLLHDAGAIPFVKTNVPITLFSFESYNDVFGRTTNPHSAAHSAGGSTGGEAALLALGGSRVGIGTDVAGSVRVPAHYSGVYTVKSSMGRFPISGNRTSIRGQEAVPAVCSPMARTLEDLEYFWKAVMGMRPWVYDHSVHNMPWRTVELSERPIRWGVMWEDGIVKPSPACERALRMVVDVLKTNGHEVVDVSPPSPYEGFKIGSALILADGGVGATAPMRGSLIETNDAGVRQALGMIRLPSFLRYIYTLWVRYIKREETYAGLLDVWHPKSVAEYWPWVGRRDTYRARWFEWWNKEAKLDFLLTVPNALPAVPHNGMKNGFTSCNYTFLFSILDYSAGVLPITKVDKSLDNVPLGGRPTYRNIIECAPYKDYDPVAMHGLPVGVQVVGQRLEEEKVLEGMKIIEGLLAQSGRKYDAIPAASWAYNKLTVGHGTQHEMLFAWFSHHRACNAKQEERKRHLTPLPPLTQEERVILNLPVSTLVQRIRNGDNQATDVLKTYYKQAYKAHEKTNCLTEILIAKAIPWAENVNKKGPLAGVPVSLKDTVGIEGVDSCIGYSSWVGKPMEADSAIVRLLRDAGAVPFVKTNIPVTLLSFESYNDVFGRTTNPHSSKHSAGGSTGGEAALLAMGGSRIGIGTDVAGSVRVPAHYSGIYTVKASTGRFPRMGNNTSMPGQEGVAAVYSPMARTLEDLDYFWKAIMNMGPWLYDHSVHNIPWRIVDLSQRPIRWGVMWDDGMVKPSPACERALRTVVEILKANGHEVIDVSPPSPYEGFKIGSALILADGGVTATAPMRSTLIETNDSGMIQALNMMRLPSILRYIYTLWVRYIKRDEVYAGLLDVWHSKNVAEYWSWVARREAYRARWFEWWNKEAKVDFVLTVPNALPAVPHDGMRNGFTSCGYTFLFNILDYSAGVLPITKVDQSLDKIPLDARQMYRNTIEKGAYKDYNASAMHGLPVGVQVVGQRLEEEKVLEGMKIIEGLLEKAGMKYEGIAV</sequence>
<comment type="caution">
    <text evidence="6">The sequence shown here is derived from an EMBL/GenBank/DDBJ whole genome shotgun (WGS) entry which is preliminary data.</text>
</comment>
<evidence type="ECO:0000256" key="2">
    <source>
        <dbReference type="ARBA" id="ARBA00009199"/>
    </source>
</evidence>
<dbReference type="AlphaFoldDB" id="A0A409YLH8"/>
<gene>
    <name evidence="6" type="ORF">CVT24_008121</name>
</gene>
<dbReference type="InParanoid" id="A0A409YLH8"/>
<evidence type="ECO:0000256" key="4">
    <source>
        <dbReference type="ARBA" id="ARBA00022801"/>
    </source>
</evidence>
<comment type="similarity">
    <text evidence="2">Belongs to the amidase family.</text>
</comment>
<dbReference type="PANTHER" id="PTHR46072:SF10">
    <property type="entry name" value="ACETAMIDASE"/>
    <property type="match status" value="1"/>
</dbReference>
<keyword evidence="4" id="KW-0378">Hydrolase</keyword>
<name>A0A409YLH8_9AGAR</name>
<dbReference type="Proteomes" id="UP000284842">
    <property type="component" value="Unassembled WGS sequence"/>
</dbReference>
<evidence type="ECO:0000259" key="5">
    <source>
        <dbReference type="Pfam" id="PF01425"/>
    </source>
</evidence>
<dbReference type="OrthoDB" id="6428749at2759"/>
<dbReference type="InterPro" id="IPR036928">
    <property type="entry name" value="AS_sf"/>
</dbReference>